<gene>
    <name evidence="2" type="ORF">J2X98_002225</name>
</gene>
<dbReference type="SUPFAM" id="SSF55729">
    <property type="entry name" value="Acyl-CoA N-acyltransferases (Nat)"/>
    <property type="match status" value="1"/>
</dbReference>
<proteinExistence type="predicted"/>
<comment type="caution">
    <text evidence="2">The sequence shown here is derived from an EMBL/GenBank/DDBJ whole genome shotgun (WGS) entry which is preliminary data.</text>
</comment>
<accession>A0ABT9RTR5</accession>
<feature type="domain" description="N-acetyltransferase" evidence="1">
    <location>
        <begin position="9"/>
        <end position="155"/>
    </location>
</feature>
<sequence>MQAISSSAVSIREATAVPLDGRRMKDLQFVCPPISVQGVRENVSTIVERRVLVAEIDDIHVGFCVSSPGVQDSDPLFVQVVAVAPDVQGRGVGLALLTTAAQREPRRDIALATQPDNEGARSLNEKFAKSIGGRIRKINLGNYRDSDLGIQRGLGYRAWIIQRPPVES</sequence>
<keyword evidence="3" id="KW-1185">Reference proteome</keyword>
<evidence type="ECO:0000313" key="3">
    <source>
        <dbReference type="Proteomes" id="UP001226577"/>
    </source>
</evidence>
<dbReference type="EMBL" id="JAUSRE010000010">
    <property type="protein sequence ID" value="MDP9888632.1"/>
    <property type="molecule type" value="Genomic_DNA"/>
</dbReference>
<protein>
    <submittedName>
        <fullName evidence="2">Ribosomal protein S18 acetylase RimI-like enzyme</fullName>
    </submittedName>
</protein>
<dbReference type="Proteomes" id="UP001226577">
    <property type="component" value="Unassembled WGS sequence"/>
</dbReference>
<dbReference type="Pfam" id="PF00583">
    <property type="entry name" value="Acetyltransf_1"/>
    <property type="match status" value="1"/>
</dbReference>
<evidence type="ECO:0000259" key="1">
    <source>
        <dbReference type="PROSITE" id="PS51186"/>
    </source>
</evidence>
<dbReference type="InterPro" id="IPR016181">
    <property type="entry name" value="Acyl_CoA_acyltransferase"/>
</dbReference>
<name>A0ABT9RTR5_9MICC</name>
<dbReference type="Gene3D" id="3.40.630.30">
    <property type="match status" value="1"/>
</dbReference>
<dbReference type="CDD" id="cd04301">
    <property type="entry name" value="NAT_SF"/>
    <property type="match status" value="1"/>
</dbReference>
<dbReference type="PROSITE" id="PS51186">
    <property type="entry name" value="GNAT"/>
    <property type="match status" value="1"/>
</dbReference>
<organism evidence="2 3">
    <name type="scientific">Pseudarthrobacter enclensis</name>
    <dbReference type="NCBI Taxonomy" id="993070"/>
    <lineage>
        <taxon>Bacteria</taxon>
        <taxon>Bacillati</taxon>
        <taxon>Actinomycetota</taxon>
        <taxon>Actinomycetes</taxon>
        <taxon>Micrococcales</taxon>
        <taxon>Micrococcaceae</taxon>
        <taxon>Pseudarthrobacter</taxon>
    </lineage>
</organism>
<reference evidence="2 3" key="1">
    <citation type="submission" date="2023-07" db="EMBL/GenBank/DDBJ databases">
        <title>Sorghum-associated microbial communities from plants grown in Nebraska, USA.</title>
        <authorList>
            <person name="Schachtman D."/>
        </authorList>
    </citation>
    <scope>NUCLEOTIDE SEQUENCE [LARGE SCALE GENOMIC DNA]</scope>
    <source>
        <strain evidence="2 3">CC222</strain>
    </source>
</reference>
<evidence type="ECO:0000313" key="2">
    <source>
        <dbReference type="EMBL" id="MDP9888632.1"/>
    </source>
</evidence>
<dbReference type="InterPro" id="IPR000182">
    <property type="entry name" value="GNAT_dom"/>
</dbReference>